<dbReference type="GO" id="GO:0003723">
    <property type="term" value="F:RNA binding"/>
    <property type="evidence" value="ECO:0007669"/>
    <property type="project" value="InterPro"/>
</dbReference>
<organism evidence="1 2">
    <name type="scientific">Sagittula salina</name>
    <dbReference type="NCBI Taxonomy" id="2820268"/>
    <lineage>
        <taxon>Bacteria</taxon>
        <taxon>Pseudomonadati</taxon>
        <taxon>Pseudomonadota</taxon>
        <taxon>Alphaproteobacteria</taxon>
        <taxon>Rhodobacterales</taxon>
        <taxon>Roseobacteraceae</taxon>
        <taxon>Sagittula</taxon>
    </lineage>
</organism>
<dbReference type="GO" id="GO:0006109">
    <property type="term" value="P:regulation of carbohydrate metabolic process"/>
    <property type="evidence" value="ECO:0007669"/>
    <property type="project" value="InterPro"/>
</dbReference>
<evidence type="ECO:0000313" key="1">
    <source>
        <dbReference type="EMBL" id="MBP0484667.1"/>
    </source>
</evidence>
<comment type="caution">
    <text evidence="1">The sequence shown here is derived from an EMBL/GenBank/DDBJ whole genome shotgun (WGS) entry which is preliminary data.</text>
</comment>
<name>A0A940S322_9RHOB</name>
<dbReference type="InterPro" id="IPR036107">
    <property type="entry name" value="CsrA_sf"/>
</dbReference>
<dbReference type="EMBL" id="JAGISH010000015">
    <property type="protein sequence ID" value="MBP0484667.1"/>
    <property type="molecule type" value="Genomic_DNA"/>
</dbReference>
<gene>
    <name evidence="1" type="ORF">J5474_19520</name>
</gene>
<dbReference type="InterPro" id="IPR003751">
    <property type="entry name" value="CsrA"/>
</dbReference>
<dbReference type="Proteomes" id="UP000675940">
    <property type="component" value="Unassembled WGS sequence"/>
</dbReference>
<dbReference type="Gene3D" id="2.60.40.4380">
    <property type="entry name" value="Translational regulator CsrA"/>
    <property type="match status" value="1"/>
</dbReference>
<reference evidence="1" key="1">
    <citation type="submission" date="2021-03" db="EMBL/GenBank/DDBJ databases">
        <title>Sagittula salina sp. nov. strain M10.9X isolated from the marine waste.</title>
        <authorList>
            <person name="Satari L."/>
            <person name="Molina-Menor E."/>
            <person name="Vidal-Verdu A."/>
            <person name="Pascual J."/>
            <person name="Pereto J."/>
            <person name="Porcar M."/>
        </authorList>
    </citation>
    <scope>NUCLEOTIDE SEQUENCE</scope>
    <source>
        <strain evidence="1">M10.9X</strain>
    </source>
</reference>
<dbReference type="SUPFAM" id="SSF117130">
    <property type="entry name" value="CsrA-like"/>
    <property type="match status" value="1"/>
</dbReference>
<accession>A0A940S322</accession>
<proteinExistence type="predicted"/>
<keyword evidence="2" id="KW-1185">Reference proteome</keyword>
<dbReference type="AlphaFoldDB" id="A0A940S322"/>
<sequence length="65" mass="7243">MKDDRTTLVRRLKNGDSVSIGDDIILEITSATEGKLRVEISAPRSTNIVHKRNTGVPVLVEQRRS</sequence>
<dbReference type="GO" id="GO:0006402">
    <property type="term" value="P:mRNA catabolic process"/>
    <property type="evidence" value="ECO:0007669"/>
    <property type="project" value="InterPro"/>
</dbReference>
<dbReference type="Pfam" id="PF02599">
    <property type="entry name" value="CsrA"/>
    <property type="match status" value="1"/>
</dbReference>
<dbReference type="RefSeq" id="WP_209363222.1">
    <property type="nucleotide sequence ID" value="NZ_JAGISH010000015.1"/>
</dbReference>
<protein>
    <submittedName>
        <fullName evidence="1">Carbon storage regulator</fullName>
    </submittedName>
</protein>
<evidence type="ECO:0000313" key="2">
    <source>
        <dbReference type="Proteomes" id="UP000675940"/>
    </source>
</evidence>